<evidence type="ECO:0000313" key="1">
    <source>
        <dbReference type="EMBL" id="KAF2299546.1"/>
    </source>
</evidence>
<protein>
    <submittedName>
        <fullName evidence="1">Uncharacterized protein</fullName>
    </submittedName>
</protein>
<name>A0A6A6LHR5_HEVBR</name>
<dbReference type="EMBL" id="JAAGAX010000011">
    <property type="protein sequence ID" value="KAF2299546.1"/>
    <property type="molecule type" value="Genomic_DNA"/>
</dbReference>
<keyword evidence="2" id="KW-1185">Reference proteome</keyword>
<reference evidence="1 2" key="1">
    <citation type="journal article" date="2020" name="Mol. Plant">
        <title>The Chromosome-Based Rubber Tree Genome Provides New Insights into Spurge Genome Evolution and Rubber Biosynthesis.</title>
        <authorList>
            <person name="Liu J."/>
            <person name="Shi C."/>
            <person name="Shi C.C."/>
            <person name="Li W."/>
            <person name="Zhang Q.J."/>
            <person name="Zhang Y."/>
            <person name="Li K."/>
            <person name="Lu H.F."/>
            <person name="Shi C."/>
            <person name="Zhu S.T."/>
            <person name="Xiao Z.Y."/>
            <person name="Nan H."/>
            <person name="Yue Y."/>
            <person name="Zhu X.G."/>
            <person name="Wu Y."/>
            <person name="Hong X.N."/>
            <person name="Fan G.Y."/>
            <person name="Tong Y."/>
            <person name="Zhang D."/>
            <person name="Mao C.L."/>
            <person name="Liu Y.L."/>
            <person name="Hao S.J."/>
            <person name="Liu W.Q."/>
            <person name="Lv M.Q."/>
            <person name="Zhang H.B."/>
            <person name="Liu Y."/>
            <person name="Hu-Tang G.R."/>
            <person name="Wang J.P."/>
            <person name="Wang J.H."/>
            <person name="Sun Y.H."/>
            <person name="Ni S.B."/>
            <person name="Chen W.B."/>
            <person name="Zhang X.C."/>
            <person name="Jiao Y.N."/>
            <person name="Eichler E.E."/>
            <person name="Li G.H."/>
            <person name="Liu X."/>
            <person name="Gao L.Z."/>
        </authorList>
    </citation>
    <scope>NUCLEOTIDE SEQUENCE [LARGE SCALE GENOMIC DNA]</scope>
    <source>
        <strain evidence="2">cv. GT1</strain>
        <tissue evidence="1">Leaf</tissue>
    </source>
</reference>
<evidence type="ECO:0000313" key="2">
    <source>
        <dbReference type="Proteomes" id="UP000467840"/>
    </source>
</evidence>
<dbReference type="AlphaFoldDB" id="A0A6A6LHR5"/>
<sequence length="171" mass="19478">MIHIGALQRVDWLVHKLTTELHSSYWLDKYANESDSFQNVKEEFVAATSWHRSLQIPDAAVTLDDKDQLFAKVLSQKERVQSSAASVWASVVTDLMHVRVLNSIYEINVGDYVRTIANPLYISVGLEIRNDILKQQLRSRLMPLLIRFGSLFPMNSIATGQLQRGGQEYDS</sequence>
<comment type="caution">
    <text evidence="1">The sequence shown here is derived from an EMBL/GenBank/DDBJ whole genome shotgun (WGS) entry which is preliminary data.</text>
</comment>
<accession>A0A6A6LHR5</accession>
<dbReference type="PANTHER" id="PTHR33977">
    <property type="entry name" value="ZINC ION BINDING PROTEIN"/>
    <property type="match status" value="1"/>
</dbReference>
<gene>
    <name evidence="1" type="ORF">GH714_032488</name>
</gene>
<dbReference type="Proteomes" id="UP000467840">
    <property type="component" value="Chromosome 1"/>
</dbReference>
<proteinExistence type="predicted"/>
<dbReference type="PANTHER" id="PTHR33977:SF2">
    <property type="entry name" value="OS09G0309100 PROTEIN"/>
    <property type="match status" value="1"/>
</dbReference>
<organism evidence="1 2">
    <name type="scientific">Hevea brasiliensis</name>
    <name type="common">Para rubber tree</name>
    <name type="synonym">Siphonia brasiliensis</name>
    <dbReference type="NCBI Taxonomy" id="3981"/>
    <lineage>
        <taxon>Eukaryota</taxon>
        <taxon>Viridiplantae</taxon>
        <taxon>Streptophyta</taxon>
        <taxon>Embryophyta</taxon>
        <taxon>Tracheophyta</taxon>
        <taxon>Spermatophyta</taxon>
        <taxon>Magnoliopsida</taxon>
        <taxon>eudicotyledons</taxon>
        <taxon>Gunneridae</taxon>
        <taxon>Pentapetalae</taxon>
        <taxon>rosids</taxon>
        <taxon>fabids</taxon>
        <taxon>Malpighiales</taxon>
        <taxon>Euphorbiaceae</taxon>
        <taxon>Crotonoideae</taxon>
        <taxon>Micrandreae</taxon>
        <taxon>Hevea</taxon>
    </lineage>
</organism>